<feature type="non-terminal residue" evidence="1">
    <location>
        <position position="1"/>
    </location>
</feature>
<name>A0AAV5VAA5_9BILA</name>
<sequence>FVMNGPIDHSLGAFTTVTVLSPCDKMEEVDTMAKLIINDLLAAKEKVEELDVAGILNEYCGYYDVNTAF</sequence>
<dbReference type="AlphaFoldDB" id="A0AAV5VAA5"/>
<feature type="non-terminal residue" evidence="1">
    <location>
        <position position="69"/>
    </location>
</feature>
<accession>A0AAV5VAA5</accession>
<reference evidence="1" key="1">
    <citation type="submission" date="2023-10" db="EMBL/GenBank/DDBJ databases">
        <title>Genome assembly of Pristionchus species.</title>
        <authorList>
            <person name="Yoshida K."/>
            <person name="Sommer R.J."/>
        </authorList>
    </citation>
    <scope>NUCLEOTIDE SEQUENCE</scope>
    <source>
        <strain evidence="1">RS5133</strain>
    </source>
</reference>
<evidence type="ECO:0000313" key="1">
    <source>
        <dbReference type="EMBL" id="GMT16369.1"/>
    </source>
</evidence>
<evidence type="ECO:0000313" key="2">
    <source>
        <dbReference type="Proteomes" id="UP001432322"/>
    </source>
</evidence>
<gene>
    <name evidence="1" type="ORF">PFISCL1PPCAC_7666</name>
</gene>
<dbReference type="EMBL" id="BTSY01000002">
    <property type="protein sequence ID" value="GMT16369.1"/>
    <property type="molecule type" value="Genomic_DNA"/>
</dbReference>
<proteinExistence type="predicted"/>
<protein>
    <submittedName>
        <fullName evidence="1">Uncharacterized protein</fullName>
    </submittedName>
</protein>
<organism evidence="1 2">
    <name type="scientific">Pristionchus fissidentatus</name>
    <dbReference type="NCBI Taxonomy" id="1538716"/>
    <lineage>
        <taxon>Eukaryota</taxon>
        <taxon>Metazoa</taxon>
        <taxon>Ecdysozoa</taxon>
        <taxon>Nematoda</taxon>
        <taxon>Chromadorea</taxon>
        <taxon>Rhabditida</taxon>
        <taxon>Rhabditina</taxon>
        <taxon>Diplogasteromorpha</taxon>
        <taxon>Diplogasteroidea</taxon>
        <taxon>Neodiplogasteridae</taxon>
        <taxon>Pristionchus</taxon>
    </lineage>
</organism>
<dbReference type="Proteomes" id="UP001432322">
    <property type="component" value="Unassembled WGS sequence"/>
</dbReference>
<keyword evidence="2" id="KW-1185">Reference proteome</keyword>
<comment type="caution">
    <text evidence="1">The sequence shown here is derived from an EMBL/GenBank/DDBJ whole genome shotgun (WGS) entry which is preliminary data.</text>
</comment>